<dbReference type="PANTHER" id="PTHR43022:SF1">
    <property type="entry name" value="PROTEIN SMF"/>
    <property type="match status" value="1"/>
</dbReference>
<gene>
    <name evidence="4" type="ORF">EDC57_0151</name>
</gene>
<organism evidence="4 5">
    <name type="scientific">Inmirania thermothiophila</name>
    <dbReference type="NCBI Taxonomy" id="1750597"/>
    <lineage>
        <taxon>Bacteria</taxon>
        <taxon>Pseudomonadati</taxon>
        <taxon>Pseudomonadota</taxon>
        <taxon>Gammaproteobacteria</taxon>
        <taxon>Chromatiales</taxon>
        <taxon>Ectothiorhodospiraceae</taxon>
        <taxon>Inmirania</taxon>
    </lineage>
</organism>
<feature type="domain" description="Smf/DprA SLOG" evidence="2">
    <location>
        <begin position="86"/>
        <end position="293"/>
    </location>
</feature>
<evidence type="ECO:0000313" key="5">
    <source>
        <dbReference type="Proteomes" id="UP000276634"/>
    </source>
</evidence>
<evidence type="ECO:0000259" key="2">
    <source>
        <dbReference type="Pfam" id="PF02481"/>
    </source>
</evidence>
<dbReference type="SUPFAM" id="SSF102405">
    <property type="entry name" value="MCP/YpsA-like"/>
    <property type="match status" value="1"/>
</dbReference>
<dbReference type="PANTHER" id="PTHR43022">
    <property type="entry name" value="PROTEIN SMF"/>
    <property type="match status" value="1"/>
</dbReference>
<dbReference type="InterPro" id="IPR057666">
    <property type="entry name" value="DrpA_SLOG"/>
</dbReference>
<dbReference type="NCBIfam" id="TIGR00732">
    <property type="entry name" value="dprA"/>
    <property type="match status" value="1"/>
</dbReference>
<proteinExistence type="inferred from homology"/>
<evidence type="ECO:0000259" key="3">
    <source>
        <dbReference type="Pfam" id="PF17782"/>
    </source>
</evidence>
<dbReference type="InterPro" id="IPR036388">
    <property type="entry name" value="WH-like_DNA-bd_sf"/>
</dbReference>
<protein>
    <submittedName>
        <fullName evidence="4">DNA protecting protein DprA</fullName>
    </submittedName>
</protein>
<feature type="domain" description="DprA winged helix" evidence="3">
    <location>
        <begin position="310"/>
        <end position="368"/>
    </location>
</feature>
<dbReference type="Gene3D" id="3.40.50.450">
    <property type="match status" value="1"/>
</dbReference>
<comment type="similarity">
    <text evidence="1">Belongs to the DprA/Smf family.</text>
</comment>
<accession>A0A3N1Y636</accession>
<reference evidence="4 5" key="1">
    <citation type="submission" date="2018-11" db="EMBL/GenBank/DDBJ databases">
        <title>Genomic Encyclopedia of Type Strains, Phase IV (KMG-IV): sequencing the most valuable type-strain genomes for metagenomic binning, comparative biology and taxonomic classification.</title>
        <authorList>
            <person name="Goeker M."/>
        </authorList>
    </citation>
    <scope>NUCLEOTIDE SEQUENCE [LARGE SCALE GENOMIC DNA]</scope>
    <source>
        <strain evidence="4 5">DSM 100275</strain>
    </source>
</reference>
<comment type="caution">
    <text evidence="4">The sequence shown here is derived from an EMBL/GenBank/DDBJ whole genome shotgun (WGS) entry which is preliminary data.</text>
</comment>
<name>A0A3N1Y636_9GAMM</name>
<keyword evidence="5" id="KW-1185">Reference proteome</keyword>
<dbReference type="Pfam" id="PF17782">
    <property type="entry name" value="WHD_DprA"/>
    <property type="match status" value="1"/>
</dbReference>
<dbReference type="InterPro" id="IPR041614">
    <property type="entry name" value="DprA_WH"/>
</dbReference>
<evidence type="ECO:0000313" key="4">
    <source>
        <dbReference type="EMBL" id="ROR34255.1"/>
    </source>
</evidence>
<dbReference type="AlphaFoldDB" id="A0A3N1Y636"/>
<dbReference type="Proteomes" id="UP000276634">
    <property type="component" value="Unassembled WGS sequence"/>
</dbReference>
<dbReference type="GO" id="GO:0009294">
    <property type="term" value="P:DNA-mediated transformation"/>
    <property type="evidence" value="ECO:0007669"/>
    <property type="project" value="InterPro"/>
</dbReference>
<sequence length="378" mass="38375">MAAPQGLRATEARVWIARTPGLSAAALAAALARAGGDAAAVTALPQAALAECGLADAAIAHLGRPDPDRIAADRAWLEADPARGLVLFGETAYPPLLAAIPDPPPALWLHGEATLLAAPQIAIVGSRNPTPGGRENAAAFARALVGAGLAVTSGLALGIDGAAHRGALAAGGATVAVCGTGLDRVYPASHRELAREIARRGLLVSEFPPGTPPRPHHFPRRNRIIAGLALGTLVVEAAARSGSLITARLAAEQGREVFAVPGSIHNPLARGCHALIRQGAKLVEEAADILEELGPLWAAAAAPQPPAADRPGTPTGRDPAYARLLAALADGPAGIDLLVERTGLTPEEVSSMLLVLELEGQVSSAPGGLYARRHGQEA</sequence>
<dbReference type="Pfam" id="PF02481">
    <property type="entry name" value="DNA_processg_A"/>
    <property type="match status" value="1"/>
</dbReference>
<dbReference type="EMBL" id="RJVI01000001">
    <property type="protein sequence ID" value="ROR34255.1"/>
    <property type="molecule type" value="Genomic_DNA"/>
</dbReference>
<dbReference type="InterPro" id="IPR003488">
    <property type="entry name" value="DprA"/>
</dbReference>
<evidence type="ECO:0000256" key="1">
    <source>
        <dbReference type="ARBA" id="ARBA00006525"/>
    </source>
</evidence>
<dbReference type="Gene3D" id="1.10.10.10">
    <property type="entry name" value="Winged helix-like DNA-binding domain superfamily/Winged helix DNA-binding domain"/>
    <property type="match status" value="1"/>
</dbReference>